<dbReference type="PANTHER" id="PTHR21060">
    <property type="entry name" value="ACETATE KINASE"/>
    <property type="match status" value="1"/>
</dbReference>
<evidence type="ECO:0000256" key="7">
    <source>
        <dbReference type="ARBA" id="ARBA00022840"/>
    </source>
</evidence>
<keyword evidence="7 9" id="KW-0067">ATP-binding</keyword>
<protein>
    <recommendedName>
        <fullName evidence="9">Probable butyrate kinase</fullName>
        <shortName evidence="9">BK</shortName>
        <ecNumber evidence="9">2.7.2.7</ecNumber>
    </recommendedName>
    <alternativeName>
        <fullName evidence="9">Branched-chain carboxylic acid kinase</fullName>
    </alternativeName>
</protein>
<dbReference type="InterPro" id="IPR043129">
    <property type="entry name" value="ATPase_NBD"/>
</dbReference>
<dbReference type="EC" id="2.7.2.7" evidence="9"/>
<organism evidence="11 12">
    <name type="scientific">Macrococcoides goetzii</name>
    <dbReference type="NCBI Taxonomy" id="1891097"/>
    <lineage>
        <taxon>Bacteria</taxon>
        <taxon>Bacillati</taxon>
        <taxon>Bacillota</taxon>
        <taxon>Bacilli</taxon>
        <taxon>Bacillales</taxon>
        <taxon>Staphylococcaceae</taxon>
        <taxon>Macrococcoides</taxon>
    </lineage>
</organism>
<dbReference type="NCBIfam" id="TIGR02707">
    <property type="entry name" value="butyr_kinase"/>
    <property type="match status" value="1"/>
</dbReference>
<dbReference type="AlphaFoldDB" id="A0A2G5NRW1"/>
<dbReference type="PANTHER" id="PTHR21060:SF3">
    <property type="entry name" value="BUTYRATE KINASE 2-RELATED"/>
    <property type="match status" value="1"/>
</dbReference>
<dbReference type="GO" id="GO:0047761">
    <property type="term" value="F:butyrate kinase activity"/>
    <property type="evidence" value="ECO:0007669"/>
    <property type="project" value="UniProtKB-UniRule"/>
</dbReference>
<dbReference type="Pfam" id="PF00871">
    <property type="entry name" value="Acetate_kinase"/>
    <property type="match status" value="1"/>
</dbReference>
<dbReference type="Proteomes" id="UP000229523">
    <property type="component" value="Unassembled WGS sequence"/>
</dbReference>
<evidence type="ECO:0000256" key="1">
    <source>
        <dbReference type="ARBA" id="ARBA00004496"/>
    </source>
</evidence>
<keyword evidence="3 9" id="KW-0963">Cytoplasm</keyword>
<dbReference type="EMBL" id="MJBI02000001">
    <property type="protein sequence ID" value="RAI82880.1"/>
    <property type="molecule type" value="Genomic_DNA"/>
</dbReference>
<evidence type="ECO:0000256" key="2">
    <source>
        <dbReference type="ARBA" id="ARBA00008748"/>
    </source>
</evidence>
<dbReference type="InterPro" id="IPR011245">
    <property type="entry name" value="Butyrate_kin"/>
</dbReference>
<dbReference type="PROSITE" id="PS01075">
    <property type="entry name" value="ACETATE_KINASE_1"/>
    <property type="match status" value="1"/>
</dbReference>
<sequence>MGYVLVINPGSTSSKIALFKDGGLINEKSIRYTNEELSIYESIFDQKDFRKSRIDDFLAENGITKNDLIAVVGRGGLMKAVEGGTYIVNDTMVKDLSEGKYGMHASNLGAVLAKEVADEIGIKAYIVDPVIIDEMQDIARISGLKGIERRSVFHALNQKSVARKVAEQKNKQYGEVNLIVAHLGGGISIGAHEKGKVIDVINGIDGEGPYSPERTGTLPLIDFAQLIINEKLNIEQVKKILAGHGGIQSYLNDIDMINVENRALAGEAEYKKYLDGMCYQIAKGIGEMSVVLKGNVDYIVLTGGISYSEYVVQSVKEHVQFISEVVVMPGEEEMRALYEGTKRVLDGIEAAKIY</sequence>
<dbReference type="InterPro" id="IPR000890">
    <property type="entry name" value="Aliphatic_acid_kin_short-chain"/>
</dbReference>
<dbReference type="NCBIfam" id="NF002834">
    <property type="entry name" value="PRK03011.1-5"/>
    <property type="match status" value="1"/>
</dbReference>
<accession>A0A2G5NRW1</accession>
<dbReference type="GO" id="GO:0008776">
    <property type="term" value="F:acetate kinase activity"/>
    <property type="evidence" value="ECO:0007669"/>
    <property type="project" value="TreeGrafter"/>
</dbReference>
<dbReference type="SUPFAM" id="SSF53067">
    <property type="entry name" value="Actin-like ATPase domain"/>
    <property type="match status" value="2"/>
</dbReference>
<dbReference type="Gene3D" id="3.30.420.40">
    <property type="match status" value="2"/>
</dbReference>
<dbReference type="GO" id="GO:0005524">
    <property type="term" value="F:ATP binding"/>
    <property type="evidence" value="ECO:0007669"/>
    <property type="project" value="UniProtKB-KW"/>
</dbReference>
<dbReference type="GO" id="GO:0005737">
    <property type="term" value="C:cytoplasm"/>
    <property type="evidence" value="ECO:0007669"/>
    <property type="project" value="UniProtKB-SubCell"/>
</dbReference>
<dbReference type="HAMAP" id="MF_00542">
    <property type="entry name" value="Butyrate_kinase"/>
    <property type="match status" value="1"/>
</dbReference>
<reference evidence="11 12" key="1">
    <citation type="journal article" date="2018" name="Front. Microbiol.">
        <title>Description and Comparative Genomics of Macrococcus caseolyticus subsp. hominis subsp. nov., Macrococcus goetzii sp. nov., Macrococcus epidermidis sp. nov., and Macrococcus bohemicus sp. nov., Novel Macrococci From Human Clinical Material With Virulence Potential and Suspected Uptake of Foreign DNA by Natural Transformation.</title>
        <authorList>
            <person name="Maslanova I."/>
            <person name="Wertheimer Z."/>
            <person name="Sedlacek I."/>
            <person name="Svec P."/>
            <person name="Indrakova A."/>
            <person name="Kovarovic V."/>
            <person name="Schumann P."/>
            <person name="Sproer C."/>
            <person name="Kralova S."/>
            <person name="Sedo O."/>
            <person name="Kristofova L."/>
            <person name="Vrbovska V."/>
            <person name="Fuzik T."/>
            <person name="Petras P."/>
            <person name="Zdrahal Z."/>
            <person name="Ruzickova V."/>
            <person name="Doskar J."/>
            <person name="Pantucek R."/>
        </authorList>
    </citation>
    <scope>NUCLEOTIDE SEQUENCE [LARGE SCALE GENOMIC DNA]</scope>
    <source>
        <strain evidence="11 12">CCM 4927</strain>
    </source>
</reference>
<dbReference type="PROSITE" id="PS01076">
    <property type="entry name" value="ACETATE_KINASE_2"/>
    <property type="match status" value="1"/>
</dbReference>
<evidence type="ECO:0000313" key="11">
    <source>
        <dbReference type="EMBL" id="RAI82880.1"/>
    </source>
</evidence>
<evidence type="ECO:0000313" key="12">
    <source>
        <dbReference type="Proteomes" id="UP000229523"/>
    </source>
</evidence>
<evidence type="ECO:0000256" key="6">
    <source>
        <dbReference type="ARBA" id="ARBA00022777"/>
    </source>
</evidence>
<dbReference type="RefSeq" id="WP_099577573.1">
    <property type="nucleotide sequence ID" value="NZ_MJBI02000001.1"/>
</dbReference>
<evidence type="ECO:0000256" key="9">
    <source>
        <dbReference type="HAMAP-Rule" id="MF_00542"/>
    </source>
</evidence>
<evidence type="ECO:0000256" key="5">
    <source>
        <dbReference type="ARBA" id="ARBA00022741"/>
    </source>
</evidence>
<dbReference type="PIRSF" id="PIRSF036458">
    <property type="entry name" value="Butyrate_kin"/>
    <property type="match status" value="1"/>
</dbReference>
<evidence type="ECO:0000256" key="4">
    <source>
        <dbReference type="ARBA" id="ARBA00022679"/>
    </source>
</evidence>
<comment type="caution">
    <text evidence="11">The sequence shown here is derived from an EMBL/GenBank/DDBJ whole genome shotgun (WGS) entry which is preliminary data.</text>
</comment>
<dbReference type="PRINTS" id="PR00471">
    <property type="entry name" value="ACETATEKNASE"/>
</dbReference>
<dbReference type="InterPro" id="IPR023865">
    <property type="entry name" value="Aliphatic_acid_kinase_CS"/>
</dbReference>
<name>A0A2G5NRW1_9STAP</name>
<comment type="subcellular location">
    <subcellularLocation>
        <location evidence="1 9">Cytoplasm</location>
    </subcellularLocation>
</comment>
<evidence type="ECO:0000256" key="10">
    <source>
        <dbReference type="RuleBase" id="RU003835"/>
    </source>
</evidence>
<keyword evidence="4 9" id="KW-0808">Transferase</keyword>
<dbReference type="CDD" id="cd24011">
    <property type="entry name" value="ASKHA_NBD_BK"/>
    <property type="match status" value="1"/>
</dbReference>
<comment type="similarity">
    <text evidence="2 9 10">Belongs to the acetokinase family.</text>
</comment>
<proteinExistence type="inferred from homology"/>
<gene>
    <name evidence="9 11" type="primary">buk</name>
    <name evidence="11" type="ORF">BFS35_004125</name>
</gene>
<keyword evidence="5 9" id="KW-0547">Nucleotide-binding</keyword>
<comment type="catalytic activity">
    <reaction evidence="8 9">
        <text>butanoate + ATP = butanoyl phosphate + ADP</text>
        <dbReference type="Rhea" id="RHEA:13585"/>
        <dbReference type="ChEBI" id="CHEBI:17968"/>
        <dbReference type="ChEBI" id="CHEBI:30616"/>
        <dbReference type="ChEBI" id="CHEBI:58079"/>
        <dbReference type="ChEBI" id="CHEBI:456216"/>
        <dbReference type="EC" id="2.7.2.7"/>
    </reaction>
</comment>
<dbReference type="GO" id="GO:0006083">
    <property type="term" value="P:acetate metabolic process"/>
    <property type="evidence" value="ECO:0007669"/>
    <property type="project" value="TreeGrafter"/>
</dbReference>
<evidence type="ECO:0000256" key="3">
    <source>
        <dbReference type="ARBA" id="ARBA00022490"/>
    </source>
</evidence>
<evidence type="ECO:0000256" key="8">
    <source>
        <dbReference type="ARBA" id="ARBA00048596"/>
    </source>
</evidence>
<keyword evidence="6 9" id="KW-0418">Kinase</keyword>
<keyword evidence="12" id="KW-1185">Reference proteome</keyword>